<proteinExistence type="predicted"/>
<dbReference type="KEGG" id="hfv:R50_0482"/>
<dbReference type="AlphaFoldDB" id="A0A6F8ZDP1"/>
<reference evidence="2 3" key="1">
    <citation type="submission" date="2020-02" db="EMBL/GenBank/DDBJ databases">
        <authorList>
            <person name="Hogendoorn C."/>
        </authorList>
    </citation>
    <scope>NUCLEOTIDE SEQUENCE [LARGE SCALE GENOMIC DNA]</scope>
    <source>
        <strain evidence="2">R501</strain>
    </source>
</reference>
<evidence type="ECO:0000313" key="2">
    <source>
        <dbReference type="EMBL" id="CAB1127988.1"/>
    </source>
</evidence>
<feature type="region of interest" description="Disordered" evidence="1">
    <location>
        <begin position="34"/>
        <end position="110"/>
    </location>
</feature>
<name>A0A6F8ZDP1_9FIRM</name>
<sequence>MSGEEALEPEVRALWQKACRRLEEVFHPLWAGVRVPAGPAGTWQAETGDPEPGRRRGAALRRSATPWRRPRPPAAGPPCVGRRRRRTPPDHPAAGAAPGAAGGGSLAAAL</sequence>
<accession>A0A6F8ZDP1</accession>
<evidence type="ECO:0000313" key="3">
    <source>
        <dbReference type="Proteomes" id="UP000503399"/>
    </source>
</evidence>
<organism evidence="2 3">
    <name type="scientific">Candidatus Hydrogenisulfobacillus filiaventi</name>
    <dbReference type="NCBI Taxonomy" id="2707344"/>
    <lineage>
        <taxon>Bacteria</taxon>
        <taxon>Bacillati</taxon>
        <taxon>Bacillota</taxon>
        <taxon>Clostridia</taxon>
        <taxon>Eubacteriales</taxon>
        <taxon>Clostridiales Family XVII. Incertae Sedis</taxon>
        <taxon>Candidatus Hydrogenisulfobacillus</taxon>
    </lineage>
</organism>
<gene>
    <name evidence="2" type="ORF">R50_0482</name>
</gene>
<dbReference type="EMBL" id="LR778114">
    <property type="protein sequence ID" value="CAB1127988.1"/>
    <property type="molecule type" value="Genomic_DNA"/>
</dbReference>
<protein>
    <submittedName>
        <fullName evidence="2">Conserved oligomeric Golgi complex component 8</fullName>
    </submittedName>
</protein>
<feature type="compositionally biased region" description="Gly residues" evidence="1">
    <location>
        <begin position="100"/>
        <end position="110"/>
    </location>
</feature>
<keyword evidence="3" id="KW-1185">Reference proteome</keyword>
<dbReference type="Proteomes" id="UP000503399">
    <property type="component" value="Chromosome"/>
</dbReference>
<evidence type="ECO:0000256" key="1">
    <source>
        <dbReference type="SAM" id="MobiDB-lite"/>
    </source>
</evidence>